<dbReference type="OrthoDB" id="2274317at2759"/>
<name>S2KEC6_MUCC1</name>
<dbReference type="AlphaFoldDB" id="S2KEC6"/>
<accession>S2KEC6</accession>
<dbReference type="VEuPathDB" id="FungiDB:HMPREF1544_02465"/>
<sequence>MKPHTHSLCLFPRFAHFAYEEYLALLHFRLDFDYSSYELFPELSLFQVFFACIQHAIWSAHFCHVFHHSLFNPT</sequence>
<gene>
    <name evidence="1" type="ORF">HMPREF1544_02465</name>
</gene>
<dbReference type="Proteomes" id="UP000014254">
    <property type="component" value="Unassembled WGS sequence"/>
</dbReference>
<dbReference type="EMBL" id="KE123917">
    <property type="protein sequence ID" value="EPB90720.1"/>
    <property type="molecule type" value="Genomic_DNA"/>
</dbReference>
<organism evidence="1 2">
    <name type="scientific">Mucor circinelloides f. circinelloides (strain 1006PhL)</name>
    <name type="common">Mucormycosis agent</name>
    <name type="synonym">Calyptromyces circinelloides</name>
    <dbReference type="NCBI Taxonomy" id="1220926"/>
    <lineage>
        <taxon>Eukaryota</taxon>
        <taxon>Fungi</taxon>
        <taxon>Fungi incertae sedis</taxon>
        <taxon>Mucoromycota</taxon>
        <taxon>Mucoromycotina</taxon>
        <taxon>Mucoromycetes</taxon>
        <taxon>Mucorales</taxon>
        <taxon>Mucorineae</taxon>
        <taxon>Mucoraceae</taxon>
        <taxon>Mucor</taxon>
    </lineage>
</organism>
<dbReference type="InParanoid" id="S2KEC6"/>
<feature type="non-terminal residue" evidence="1">
    <location>
        <position position="74"/>
    </location>
</feature>
<reference evidence="2" key="1">
    <citation type="submission" date="2013-05" db="EMBL/GenBank/DDBJ databases">
        <title>The Genome sequence of Mucor circinelloides f. circinelloides 1006PhL.</title>
        <authorList>
            <consortium name="The Broad Institute Genomics Platform"/>
            <person name="Cuomo C."/>
            <person name="Earl A."/>
            <person name="Findley K."/>
            <person name="Lee S.C."/>
            <person name="Walker B."/>
            <person name="Young S."/>
            <person name="Zeng Q."/>
            <person name="Gargeya S."/>
            <person name="Fitzgerald M."/>
            <person name="Haas B."/>
            <person name="Abouelleil A."/>
            <person name="Allen A.W."/>
            <person name="Alvarado L."/>
            <person name="Arachchi H.M."/>
            <person name="Berlin A.M."/>
            <person name="Chapman S.B."/>
            <person name="Gainer-Dewar J."/>
            <person name="Goldberg J."/>
            <person name="Griggs A."/>
            <person name="Gujja S."/>
            <person name="Hansen M."/>
            <person name="Howarth C."/>
            <person name="Imamovic A."/>
            <person name="Ireland A."/>
            <person name="Larimer J."/>
            <person name="McCowan C."/>
            <person name="Murphy C."/>
            <person name="Pearson M."/>
            <person name="Poon T.W."/>
            <person name="Priest M."/>
            <person name="Roberts A."/>
            <person name="Saif S."/>
            <person name="Shea T."/>
            <person name="Sisk P."/>
            <person name="Sykes S."/>
            <person name="Wortman J."/>
            <person name="Nusbaum C."/>
            <person name="Birren B."/>
        </authorList>
    </citation>
    <scope>NUCLEOTIDE SEQUENCE [LARGE SCALE GENOMIC DNA]</scope>
    <source>
        <strain evidence="2">1006PhL</strain>
    </source>
</reference>
<evidence type="ECO:0000313" key="2">
    <source>
        <dbReference type="Proteomes" id="UP000014254"/>
    </source>
</evidence>
<keyword evidence="2" id="KW-1185">Reference proteome</keyword>
<protein>
    <submittedName>
        <fullName evidence="1">Uncharacterized protein</fullName>
    </submittedName>
</protein>
<evidence type="ECO:0000313" key="1">
    <source>
        <dbReference type="EMBL" id="EPB90720.1"/>
    </source>
</evidence>
<proteinExistence type="predicted"/>